<dbReference type="OrthoDB" id="2403182at2759"/>
<dbReference type="PANTHER" id="PTHR47970">
    <property type="entry name" value="KINESIN-LIKE PROTEIN KIF11"/>
    <property type="match status" value="1"/>
</dbReference>
<dbReference type="GO" id="GO:0005524">
    <property type="term" value="F:ATP binding"/>
    <property type="evidence" value="ECO:0007669"/>
    <property type="project" value="UniProtKB-UniRule"/>
</dbReference>
<dbReference type="SUPFAM" id="SSF52540">
    <property type="entry name" value="P-loop containing nucleoside triphosphate hydrolases"/>
    <property type="match status" value="1"/>
</dbReference>
<evidence type="ECO:0000256" key="2">
    <source>
        <dbReference type="ARBA" id="ARBA00022490"/>
    </source>
</evidence>
<feature type="region of interest" description="Disordered" evidence="13">
    <location>
        <begin position="663"/>
        <end position="757"/>
    </location>
</feature>
<dbReference type="PROSITE" id="PS50067">
    <property type="entry name" value="KINESIN_MOTOR_2"/>
    <property type="match status" value="1"/>
</dbReference>
<dbReference type="GO" id="GO:0005634">
    <property type="term" value="C:nucleus"/>
    <property type="evidence" value="ECO:0007669"/>
    <property type="project" value="TreeGrafter"/>
</dbReference>
<feature type="binding site" evidence="10">
    <location>
        <begin position="108"/>
        <end position="115"/>
    </location>
    <ligand>
        <name>ATP</name>
        <dbReference type="ChEBI" id="CHEBI:30616"/>
    </ligand>
</feature>
<dbReference type="InterPro" id="IPR001752">
    <property type="entry name" value="Kinesin_motor_dom"/>
</dbReference>
<evidence type="ECO:0000256" key="4">
    <source>
        <dbReference type="ARBA" id="ARBA00022701"/>
    </source>
</evidence>
<keyword evidence="6 10" id="KW-0067">ATP-binding</keyword>
<comment type="similarity">
    <text evidence="10 11">Belongs to the TRAFAC class myosin-kinesin ATPase superfamily. Kinesin family.</text>
</comment>
<dbReference type="PROSITE" id="PS00411">
    <property type="entry name" value="KINESIN_MOTOR_1"/>
    <property type="match status" value="1"/>
</dbReference>
<evidence type="ECO:0000256" key="13">
    <source>
        <dbReference type="SAM" id="MobiDB-lite"/>
    </source>
</evidence>
<evidence type="ECO:0000256" key="6">
    <source>
        <dbReference type="ARBA" id="ARBA00022840"/>
    </source>
</evidence>
<dbReference type="GO" id="GO:0051231">
    <property type="term" value="P:spindle elongation"/>
    <property type="evidence" value="ECO:0007669"/>
    <property type="project" value="TreeGrafter"/>
</dbReference>
<feature type="compositionally biased region" description="Basic and acidic residues" evidence="13">
    <location>
        <begin position="197"/>
        <end position="210"/>
    </location>
</feature>
<protein>
    <recommendedName>
        <fullName evidence="11">Kinesin-like protein</fullName>
    </recommendedName>
</protein>
<dbReference type="PANTHER" id="PTHR47970:SF29">
    <property type="entry name" value="KINESIN FAMILY MEMBER 20B"/>
    <property type="match status" value="1"/>
</dbReference>
<evidence type="ECO:0000313" key="16">
    <source>
        <dbReference type="Proteomes" id="UP000507470"/>
    </source>
</evidence>
<keyword evidence="5 10" id="KW-0547">Nucleotide-binding</keyword>
<evidence type="ECO:0000256" key="12">
    <source>
        <dbReference type="SAM" id="Coils"/>
    </source>
</evidence>
<evidence type="ECO:0000256" key="3">
    <source>
        <dbReference type="ARBA" id="ARBA00022553"/>
    </source>
</evidence>
<keyword evidence="16" id="KW-1185">Reference proteome</keyword>
<dbReference type="SMART" id="SM00129">
    <property type="entry name" value="KISc"/>
    <property type="match status" value="1"/>
</dbReference>
<dbReference type="Pfam" id="PF00225">
    <property type="entry name" value="Kinesin"/>
    <property type="match status" value="1"/>
</dbReference>
<dbReference type="GO" id="GO:0072686">
    <property type="term" value="C:mitotic spindle"/>
    <property type="evidence" value="ECO:0007669"/>
    <property type="project" value="TreeGrafter"/>
</dbReference>
<dbReference type="Gene3D" id="2.60.40.4330">
    <property type="entry name" value="Kinesin-like protein Kif23, Arf6-interacting domain"/>
    <property type="match status" value="1"/>
</dbReference>
<dbReference type="GO" id="GO:0008017">
    <property type="term" value="F:microtubule binding"/>
    <property type="evidence" value="ECO:0007669"/>
    <property type="project" value="InterPro"/>
</dbReference>
<feature type="region of interest" description="Disordered" evidence="13">
    <location>
        <begin position="185"/>
        <end position="210"/>
    </location>
</feature>
<dbReference type="CDD" id="cd01368">
    <property type="entry name" value="KISc_KIF23_like"/>
    <property type="match status" value="1"/>
</dbReference>
<dbReference type="InterPro" id="IPR027417">
    <property type="entry name" value="P-loop_NTPase"/>
</dbReference>
<evidence type="ECO:0000256" key="10">
    <source>
        <dbReference type="PROSITE-ProRule" id="PRU00283"/>
    </source>
</evidence>
<dbReference type="EMBL" id="CACVKT020003764">
    <property type="protein sequence ID" value="CAC5385770.1"/>
    <property type="molecule type" value="Genomic_DNA"/>
</dbReference>
<feature type="region of interest" description="Disordered" evidence="13">
    <location>
        <begin position="836"/>
        <end position="857"/>
    </location>
</feature>
<feature type="coiled-coil region" evidence="12">
    <location>
        <begin position="524"/>
        <end position="647"/>
    </location>
</feature>
<evidence type="ECO:0000313" key="15">
    <source>
        <dbReference type="EMBL" id="CAC5385770.1"/>
    </source>
</evidence>
<reference evidence="15 16" key="1">
    <citation type="submission" date="2020-06" db="EMBL/GenBank/DDBJ databases">
        <authorList>
            <person name="Li R."/>
            <person name="Bekaert M."/>
        </authorList>
    </citation>
    <scope>NUCLEOTIDE SEQUENCE [LARGE SCALE GENOMIC DNA]</scope>
    <source>
        <strain evidence="16">wild</strain>
    </source>
</reference>
<dbReference type="Pfam" id="PF16540">
    <property type="entry name" value="MKLP1_Arf_bdg"/>
    <property type="match status" value="1"/>
</dbReference>
<evidence type="ECO:0000256" key="7">
    <source>
        <dbReference type="ARBA" id="ARBA00023054"/>
    </source>
</evidence>
<evidence type="ECO:0000256" key="9">
    <source>
        <dbReference type="ARBA" id="ARBA00023212"/>
    </source>
</evidence>
<dbReference type="GO" id="GO:0005876">
    <property type="term" value="C:spindle microtubule"/>
    <property type="evidence" value="ECO:0007669"/>
    <property type="project" value="TreeGrafter"/>
</dbReference>
<feature type="region of interest" description="Disordered" evidence="13">
    <location>
        <begin position="1"/>
        <end position="22"/>
    </location>
</feature>
<dbReference type="GO" id="GO:0008574">
    <property type="term" value="F:plus-end-directed microtubule motor activity"/>
    <property type="evidence" value="ECO:0007669"/>
    <property type="project" value="TreeGrafter"/>
</dbReference>
<keyword evidence="7 12" id="KW-0175">Coiled coil</keyword>
<dbReference type="PRINTS" id="PR00380">
    <property type="entry name" value="KINESINHEAVY"/>
</dbReference>
<evidence type="ECO:0000256" key="11">
    <source>
        <dbReference type="RuleBase" id="RU000394"/>
    </source>
</evidence>
<keyword evidence="2" id="KW-0963">Cytoplasm</keyword>
<dbReference type="GO" id="GO:0090307">
    <property type="term" value="P:mitotic spindle assembly"/>
    <property type="evidence" value="ECO:0007669"/>
    <property type="project" value="TreeGrafter"/>
</dbReference>
<keyword evidence="3" id="KW-0597">Phosphoprotein</keyword>
<proteinExistence type="inferred from homology"/>
<dbReference type="InterPro" id="IPR038105">
    <property type="entry name" value="Kif23_Arf-bd_sf"/>
</dbReference>
<name>A0A6J8BRM0_MYTCO</name>
<dbReference type="InterPro" id="IPR032384">
    <property type="entry name" value="Kif23_Arf-bd"/>
</dbReference>
<feature type="compositionally biased region" description="Polar residues" evidence="13">
    <location>
        <begin position="709"/>
        <end position="721"/>
    </location>
</feature>
<comment type="subcellular location">
    <subcellularLocation>
        <location evidence="1">Cytoplasm</location>
        <location evidence="1">Cytoskeleton</location>
        <location evidence="1">Spindle</location>
    </subcellularLocation>
</comment>
<keyword evidence="8 10" id="KW-0505">Motor protein</keyword>
<dbReference type="AlphaFoldDB" id="A0A6J8BRM0"/>
<sequence length="884" mass="101409">MPPQRGKTPRKNKNGTGSQTEPVEVYCRIRPLDNPDDPVCLKAINTNTCILTPQENAIARNGQVKELQYQFQYVFDEYTSQKAVYDYVAMPLMEDLIKGKNGLLFTYGITSSGKTYTMTGTPDDQGLMPRCLDVLFNSISGLQAKKYGNKLAVKMVFKPDRMNGFEIQTDADAMMERQRREILPGLTTPKTPGRGRNHGEFGEHGRMSDPTRVEDIDEGNIYAVFVSYIEIYNNYVYDLLEELPHDPITGYKPPQSKILRTDSNDNMYVMNCVEVEIKSPQEAFEVLYKGQKRRKVAHTALNAESSRSHSIFNIRLVQAPLDANTDMIAQVQDQEKNICISQLSLVDLAGSERSHRTKNTGDRIKEAGNINQSLMVLRNCIELLRENQKTGLGKLVPYRDSKLTHLFKNYFDGDGKVRMVVCVNPKAIEYDETIHVMKFAEMTQEVLVTKSQQVKFDILETPVKRAPPVIEDYIPMMTYSLGPSFPSLEVLHCRDEYTLDQLSDYLDERNRLKENLMIDFSRKQDQFRAQLVKIEKEYNEMKAKSHDSQSVLEKRESYIQKLESRLRSLEKRQDETNRQYKECERERRELESKLQDKNMKIRQEKSEKDRLRSDFRNRLEHNNQQWEKNLQKERNKIENELEGQINEKQHKLNMLKHIVNTETDSDTPTARFRTPAPKTRTYTTPGKIMSARSETDMTSVGKNPVPTPRSRTQTATVSSARSMHGLNKVGTPKNTPQYNPRHRRSRSSNAEIWLDHRPPGSVELGTVLQPRLKKKKSVSKLEVKDTKEATKYILTHQDIDSAGELETKLIKGNMLPTAGGGTAVVFNDVETLKQISPGSRKRRSSCPQPTDYDGDWTDVEDRCGIAIEGHSRKRSRGTEKVSRV</sequence>
<dbReference type="InterPro" id="IPR047149">
    <property type="entry name" value="KIF11-like"/>
</dbReference>
<evidence type="ECO:0000256" key="5">
    <source>
        <dbReference type="ARBA" id="ARBA00022741"/>
    </source>
</evidence>
<keyword evidence="9" id="KW-0206">Cytoskeleton</keyword>
<dbReference type="InterPro" id="IPR036961">
    <property type="entry name" value="Kinesin_motor_dom_sf"/>
</dbReference>
<accession>A0A6J8BRM0</accession>
<evidence type="ECO:0000259" key="14">
    <source>
        <dbReference type="PROSITE" id="PS50067"/>
    </source>
</evidence>
<gene>
    <name evidence="15" type="ORF">MCOR_21276</name>
</gene>
<organism evidence="15 16">
    <name type="scientific">Mytilus coruscus</name>
    <name type="common">Sea mussel</name>
    <dbReference type="NCBI Taxonomy" id="42192"/>
    <lineage>
        <taxon>Eukaryota</taxon>
        <taxon>Metazoa</taxon>
        <taxon>Spiralia</taxon>
        <taxon>Lophotrochozoa</taxon>
        <taxon>Mollusca</taxon>
        <taxon>Bivalvia</taxon>
        <taxon>Autobranchia</taxon>
        <taxon>Pteriomorphia</taxon>
        <taxon>Mytilida</taxon>
        <taxon>Mytiloidea</taxon>
        <taxon>Mytilidae</taxon>
        <taxon>Mytilinae</taxon>
        <taxon>Mytilus</taxon>
    </lineage>
</organism>
<feature type="domain" description="Kinesin motor" evidence="14">
    <location>
        <begin position="22"/>
        <end position="446"/>
    </location>
</feature>
<dbReference type="GO" id="GO:0007018">
    <property type="term" value="P:microtubule-based movement"/>
    <property type="evidence" value="ECO:0007669"/>
    <property type="project" value="InterPro"/>
</dbReference>
<dbReference type="Proteomes" id="UP000507470">
    <property type="component" value="Unassembled WGS sequence"/>
</dbReference>
<evidence type="ECO:0000256" key="1">
    <source>
        <dbReference type="ARBA" id="ARBA00004186"/>
    </source>
</evidence>
<dbReference type="InterPro" id="IPR019821">
    <property type="entry name" value="Kinesin_motor_CS"/>
</dbReference>
<keyword evidence="4 11" id="KW-0493">Microtubule</keyword>
<evidence type="ECO:0000256" key="8">
    <source>
        <dbReference type="ARBA" id="ARBA00023175"/>
    </source>
</evidence>
<dbReference type="Gene3D" id="3.40.850.10">
    <property type="entry name" value="Kinesin motor domain"/>
    <property type="match status" value="1"/>
</dbReference>